<dbReference type="Proteomes" id="UP000316096">
    <property type="component" value="Unassembled WGS sequence"/>
</dbReference>
<dbReference type="OrthoDB" id="3481775at2"/>
<accession>A0A543CEU2</accession>
<protein>
    <submittedName>
        <fullName evidence="1">Uncharacterized protein</fullName>
    </submittedName>
</protein>
<dbReference type="EMBL" id="VFOZ01000001">
    <property type="protein sequence ID" value="TQL95457.1"/>
    <property type="molecule type" value="Genomic_DNA"/>
</dbReference>
<name>A0A543CEU2_9ACTN</name>
<evidence type="ECO:0000313" key="2">
    <source>
        <dbReference type="Proteomes" id="UP000316096"/>
    </source>
</evidence>
<evidence type="ECO:0000313" key="1">
    <source>
        <dbReference type="EMBL" id="TQL95457.1"/>
    </source>
</evidence>
<organism evidence="1 2">
    <name type="scientific">Actinoallomurus bryophytorum</name>
    <dbReference type="NCBI Taxonomy" id="1490222"/>
    <lineage>
        <taxon>Bacteria</taxon>
        <taxon>Bacillati</taxon>
        <taxon>Actinomycetota</taxon>
        <taxon>Actinomycetes</taxon>
        <taxon>Streptosporangiales</taxon>
        <taxon>Thermomonosporaceae</taxon>
        <taxon>Actinoallomurus</taxon>
    </lineage>
</organism>
<proteinExistence type="predicted"/>
<gene>
    <name evidence="1" type="ORF">FB559_0960</name>
</gene>
<keyword evidence="2" id="KW-1185">Reference proteome</keyword>
<dbReference type="AlphaFoldDB" id="A0A543CEU2"/>
<dbReference type="RefSeq" id="WP_141953668.1">
    <property type="nucleotide sequence ID" value="NZ_VFOZ01000001.1"/>
</dbReference>
<sequence>MTTPIQDVDDLVAQLTDGCQAAGLEAVALAPTRVRVSSPGTGARLTEIIRCMPDHQESLYWWWSWDEPICPAAQIVDAVKVIAHVVMPPGPEGEPSDLPE</sequence>
<reference evidence="1 2" key="1">
    <citation type="submission" date="2019-06" db="EMBL/GenBank/DDBJ databases">
        <title>Sequencing the genomes of 1000 actinobacteria strains.</title>
        <authorList>
            <person name="Klenk H.-P."/>
        </authorList>
    </citation>
    <scope>NUCLEOTIDE SEQUENCE [LARGE SCALE GENOMIC DNA]</scope>
    <source>
        <strain evidence="1 2">DSM 102200</strain>
    </source>
</reference>
<comment type="caution">
    <text evidence="1">The sequence shown here is derived from an EMBL/GenBank/DDBJ whole genome shotgun (WGS) entry which is preliminary data.</text>
</comment>